<keyword evidence="3" id="KW-1185">Reference proteome</keyword>
<protein>
    <submittedName>
        <fullName evidence="2">Uncharacterized protein</fullName>
    </submittedName>
</protein>
<name>K7ZC55_9PROT</name>
<evidence type="ECO:0000313" key="3">
    <source>
        <dbReference type="Proteomes" id="UP000010077"/>
    </source>
</evidence>
<organism evidence="2 3">
    <name type="scientific">Candidatus Endolissoclinum faulkneri L2</name>
    <dbReference type="NCBI Taxonomy" id="1193729"/>
    <lineage>
        <taxon>Bacteria</taxon>
        <taxon>Pseudomonadati</taxon>
        <taxon>Pseudomonadota</taxon>
        <taxon>Alphaproteobacteria</taxon>
        <taxon>Rhodospirillales</taxon>
        <taxon>Rhodospirillaceae</taxon>
        <taxon>Candidatus Endolissoclinum</taxon>
    </lineage>
</organism>
<evidence type="ECO:0000313" key="2">
    <source>
        <dbReference type="EMBL" id="AFX98311.1"/>
    </source>
</evidence>
<feature type="transmembrane region" description="Helical" evidence="1">
    <location>
        <begin position="21"/>
        <end position="37"/>
    </location>
</feature>
<proteinExistence type="predicted"/>
<sequence>MRNLFKFASILPTQGLSCAKVIRNFFFITNLLVFIALKYYRLILLLYNTIFICTFFHLNYRI</sequence>
<keyword evidence="1" id="KW-1133">Transmembrane helix</keyword>
<gene>
    <name evidence="2" type="ORF">A1OE_100</name>
</gene>
<evidence type="ECO:0000256" key="1">
    <source>
        <dbReference type="SAM" id="Phobius"/>
    </source>
</evidence>
<keyword evidence="1" id="KW-0812">Transmembrane</keyword>
<dbReference type="KEGG" id="thal:A1OE_100"/>
<accession>K7ZC55</accession>
<dbReference type="Proteomes" id="UP000010077">
    <property type="component" value="Chromosome"/>
</dbReference>
<dbReference type="EMBL" id="CP003539">
    <property type="protein sequence ID" value="AFX98311.1"/>
    <property type="molecule type" value="Genomic_DNA"/>
</dbReference>
<reference evidence="2 3" key="1">
    <citation type="journal article" date="2012" name="Proc. Natl. Acad. Sci. U.S.A.">
        <title>Genome streamlining and chemical defense in a coral reef symbiosis.</title>
        <authorList>
            <person name="Kwan J.C."/>
            <person name="Donia M.S."/>
            <person name="Han A.W."/>
            <person name="Hirose E."/>
            <person name="Haygood M.G."/>
            <person name="Schmidt E.W."/>
        </authorList>
    </citation>
    <scope>NUCLEOTIDE SEQUENCE [LARGE SCALE GENOMIC DNA]</scope>
    <source>
        <strain evidence="2 3">L2</strain>
    </source>
</reference>
<dbReference type="STRING" id="1193729.A1OE_100"/>
<dbReference type="AlphaFoldDB" id="K7ZC55"/>
<dbReference type="HOGENOM" id="CLU_2895576_0_0_5"/>
<keyword evidence="1" id="KW-0472">Membrane</keyword>